<dbReference type="EMBL" id="AACS02000002">
    <property type="protein sequence ID" value="EAU88160.2"/>
    <property type="molecule type" value="Genomic_DNA"/>
</dbReference>
<evidence type="ECO:0000259" key="6">
    <source>
        <dbReference type="SMART" id="SM00479"/>
    </source>
</evidence>
<evidence type="ECO:0000256" key="4">
    <source>
        <dbReference type="SAM" id="MobiDB-lite"/>
    </source>
</evidence>
<comment type="caution">
    <text evidence="7">The sequence shown here is derived from an EMBL/GenBank/DDBJ whole genome shotgun (WGS) entry which is preliminary data.</text>
</comment>
<evidence type="ECO:0000313" key="7">
    <source>
        <dbReference type="EMBL" id="EAU88160.2"/>
    </source>
</evidence>
<dbReference type="GO" id="GO:0000175">
    <property type="term" value="F:3'-5'-RNA exonuclease activity"/>
    <property type="evidence" value="ECO:0007669"/>
    <property type="project" value="InterPro"/>
</dbReference>
<dbReference type="HOGENOM" id="CLU_037266_1_1_1"/>
<dbReference type="InterPro" id="IPR013520">
    <property type="entry name" value="Ribonucl_H"/>
</dbReference>
<dbReference type="OrthoDB" id="448399at2759"/>
<keyword evidence="1" id="KW-0540">Nuclease</keyword>
<evidence type="ECO:0000256" key="3">
    <source>
        <dbReference type="ARBA" id="ARBA00022839"/>
    </source>
</evidence>
<dbReference type="InterPro" id="IPR036397">
    <property type="entry name" value="RNaseH_sf"/>
</dbReference>
<dbReference type="InterPro" id="IPR047201">
    <property type="entry name" value="ERI-1_3'hExo-like"/>
</dbReference>
<evidence type="ECO:0000256" key="2">
    <source>
        <dbReference type="ARBA" id="ARBA00022801"/>
    </source>
</evidence>
<evidence type="ECO:0000256" key="5">
    <source>
        <dbReference type="SAM" id="Phobius"/>
    </source>
</evidence>
<feature type="region of interest" description="Disordered" evidence="4">
    <location>
        <begin position="76"/>
        <end position="104"/>
    </location>
</feature>
<dbReference type="KEGG" id="cci:CC1G_03832"/>
<evidence type="ECO:0000313" key="8">
    <source>
        <dbReference type="Proteomes" id="UP000001861"/>
    </source>
</evidence>
<dbReference type="SMART" id="SM00479">
    <property type="entry name" value="EXOIII"/>
    <property type="match status" value="1"/>
</dbReference>
<dbReference type="SUPFAM" id="SSF53098">
    <property type="entry name" value="Ribonuclease H-like"/>
    <property type="match status" value="1"/>
</dbReference>
<dbReference type="GO" id="GO:0003676">
    <property type="term" value="F:nucleic acid binding"/>
    <property type="evidence" value="ECO:0007669"/>
    <property type="project" value="InterPro"/>
</dbReference>
<dbReference type="GeneID" id="6010113"/>
<sequence>MVASVGLSSSFLFSHPWWFLALLGILLVAFLISRRHLRVSTSDGSRVHLKREARLGPFNPWRQLVGQGREYLARLRTPQSSIEKDPSSTGTSDLDPDEMPHRRPPRHIRKRLAAAAAAAAGATTVVTEDIEKSTKSKQLFDMFLVLDIEGTCDQGSDLDFPNEIIEFPVCLLTWNDKGQDMSASELEVIDEFRSFVRPTWRPVLTDFCKDLTGITQEQVDSAPTFPEVLAQFEAFIKKNGLINDEGEPLVRFCWCTDGPFDIQNFIIKQCFISKLPLPWWLKGNVLDVRTLVQHYVAKQTRSNHGHRGRSNVTVPSRRSLNIPAQLKVLELQEFQGRQHSGIDDTRNIARILVELGKRGVHLLPNTAIQPQRRWPWMGKRGRILEEFLK</sequence>
<dbReference type="FunCoup" id="A8NGW3">
    <property type="interactions" value="262"/>
</dbReference>
<protein>
    <submittedName>
        <fullName evidence="7">Double-strand siRNA ribonuclease</fullName>
    </submittedName>
</protein>
<name>A8NGW3_COPC7</name>
<keyword evidence="2" id="KW-0378">Hydrolase</keyword>
<accession>A8NGW3</accession>
<dbReference type="Proteomes" id="UP000001861">
    <property type="component" value="Unassembled WGS sequence"/>
</dbReference>
<dbReference type="PANTHER" id="PTHR23044">
    <property type="entry name" value="3'-5' EXONUCLEASE ERI1-RELATED"/>
    <property type="match status" value="1"/>
</dbReference>
<dbReference type="OMA" id="FNYANEI"/>
<evidence type="ECO:0000256" key="1">
    <source>
        <dbReference type="ARBA" id="ARBA00022722"/>
    </source>
</evidence>
<dbReference type="STRING" id="240176.A8NGW3"/>
<feature type="domain" description="Exonuclease" evidence="6">
    <location>
        <begin position="142"/>
        <end position="361"/>
    </location>
</feature>
<feature type="transmembrane region" description="Helical" evidence="5">
    <location>
        <begin position="15"/>
        <end position="32"/>
    </location>
</feature>
<keyword evidence="8" id="KW-1185">Reference proteome</keyword>
<keyword evidence="5" id="KW-0812">Transmembrane</keyword>
<dbReference type="eggNOG" id="KOG0542">
    <property type="taxonomic scope" value="Eukaryota"/>
</dbReference>
<keyword evidence="5" id="KW-1133">Transmembrane helix</keyword>
<dbReference type="RefSeq" id="XP_001833615.2">
    <property type="nucleotide sequence ID" value="XM_001833563.2"/>
</dbReference>
<keyword evidence="3" id="KW-0269">Exonuclease</keyword>
<dbReference type="CDD" id="cd06133">
    <property type="entry name" value="ERI-1_3'hExo_like"/>
    <property type="match status" value="1"/>
</dbReference>
<dbReference type="Gene3D" id="3.30.420.10">
    <property type="entry name" value="Ribonuclease H-like superfamily/Ribonuclease H"/>
    <property type="match status" value="1"/>
</dbReference>
<dbReference type="AlphaFoldDB" id="A8NGW3"/>
<keyword evidence="5" id="KW-0472">Membrane</keyword>
<proteinExistence type="predicted"/>
<organism evidence="7 8">
    <name type="scientific">Coprinopsis cinerea (strain Okayama-7 / 130 / ATCC MYA-4618 / FGSC 9003)</name>
    <name type="common">Inky cap fungus</name>
    <name type="synonym">Hormographiella aspergillata</name>
    <dbReference type="NCBI Taxonomy" id="240176"/>
    <lineage>
        <taxon>Eukaryota</taxon>
        <taxon>Fungi</taxon>
        <taxon>Dikarya</taxon>
        <taxon>Basidiomycota</taxon>
        <taxon>Agaricomycotina</taxon>
        <taxon>Agaricomycetes</taxon>
        <taxon>Agaricomycetidae</taxon>
        <taxon>Agaricales</taxon>
        <taxon>Agaricineae</taxon>
        <taxon>Psathyrellaceae</taxon>
        <taxon>Coprinopsis</taxon>
    </lineage>
</organism>
<dbReference type="InParanoid" id="A8NGW3"/>
<dbReference type="InterPro" id="IPR012337">
    <property type="entry name" value="RNaseH-like_sf"/>
</dbReference>
<gene>
    <name evidence="7" type="ORF">CC1G_03832</name>
</gene>
<dbReference type="VEuPathDB" id="FungiDB:CC1G_03832"/>
<dbReference type="Pfam" id="PF00929">
    <property type="entry name" value="RNase_T"/>
    <property type="match status" value="1"/>
</dbReference>
<dbReference type="PANTHER" id="PTHR23044:SF61">
    <property type="entry name" value="3'-5' EXORIBONUCLEASE 1-RELATED"/>
    <property type="match status" value="1"/>
</dbReference>
<feature type="compositionally biased region" description="Polar residues" evidence="4">
    <location>
        <begin position="77"/>
        <end position="92"/>
    </location>
</feature>
<dbReference type="InterPro" id="IPR051274">
    <property type="entry name" value="3-5_Exoribonuclease"/>
</dbReference>
<reference evidence="7 8" key="1">
    <citation type="journal article" date="2010" name="Proc. Natl. Acad. Sci. U.S.A.">
        <title>Insights into evolution of multicellular fungi from the assembled chromosomes of the mushroom Coprinopsis cinerea (Coprinus cinereus).</title>
        <authorList>
            <person name="Stajich J.E."/>
            <person name="Wilke S.K."/>
            <person name="Ahren D."/>
            <person name="Au C.H."/>
            <person name="Birren B.W."/>
            <person name="Borodovsky M."/>
            <person name="Burns C."/>
            <person name="Canback B."/>
            <person name="Casselton L.A."/>
            <person name="Cheng C.K."/>
            <person name="Deng J."/>
            <person name="Dietrich F.S."/>
            <person name="Fargo D.C."/>
            <person name="Farman M.L."/>
            <person name="Gathman A.C."/>
            <person name="Goldberg J."/>
            <person name="Guigo R."/>
            <person name="Hoegger P.J."/>
            <person name="Hooker J.B."/>
            <person name="Huggins A."/>
            <person name="James T.Y."/>
            <person name="Kamada T."/>
            <person name="Kilaru S."/>
            <person name="Kodira C."/>
            <person name="Kues U."/>
            <person name="Kupfer D."/>
            <person name="Kwan H.S."/>
            <person name="Lomsadze A."/>
            <person name="Li W."/>
            <person name="Lilly W.W."/>
            <person name="Ma L.J."/>
            <person name="Mackey A.J."/>
            <person name="Manning G."/>
            <person name="Martin F."/>
            <person name="Muraguchi H."/>
            <person name="Natvig D.O."/>
            <person name="Palmerini H."/>
            <person name="Ramesh M.A."/>
            <person name="Rehmeyer C.J."/>
            <person name="Roe B.A."/>
            <person name="Shenoy N."/>
            <person name="Stanke M."/>
            <person name="Ter-Hovhannisyan V."/>
            <person name="Tunlid A."/>
            <person name="Velagapudi R."/>
            <person name="Vision T.J."/>
            <person name="Zeng Q."/>
            <person name="Zolan M.E."/>
            <person name="Pukkila P.J."/>
        </authorList>
    </citation>
    <scope>NUCLEOTIDE SEQUENCE [LARGE SCALE GENOMIC DNA]</scope>
    <source>
        <strain evidence="8">Okayama-7 / 130 / ATCC MYA-4618 / FGSC 9003</strain>
    </source>
</reference>